<dbReference type="InterPro" id="IPR052053">
    <property type="entry name" value="IM_YidH-like"/>
</dbReference>
<dbReference type="PANTHER" id="PTHR34187:SF2">
    <property type="entry name" value="DUF202 DOMAIN-CONTAINING PROTEIN"/>
    <property type="match status" value="1"/>
</dbReference>
<accession>A0ABR3K0G8</accession>
<reference evidence="10" key="1">
    <citation type="submission" date="2024-06" db="EMBL/GenBank/DDBJ databases">
        <title>Multi-omics analyses provide insights into the biosynthesis of the anticancer antibiotic pleurotin in Hohenbuehelia grisea.</title>
        <authorList>
            <person name="Weaver J.A."/>
            <person name="Alberti F."/>
        </authorList>
    </citation>
    <scope>NUCLEOTIDE SEQUENCE [LARGE SCALE GENOMIC DNA]</scope>
    <source>
        <strain evidence="10">T-177</strain>
    </source>
</reference>
<feature type="domain" description="DUF202" evidence="8">
    <location>
        <begin position="171"/>
        <end position="252"/>
    </location>
</feature>
<name>A0ABR3K0G8_9AGAR</name>
<evidence type="ECO:0000256" key="7">
    <source>
        <dbReference type="SAM" id="Phobius"/>
    </source>
</evidence>
<sequence length="293" mass="31844">MRASWSSSRNSEFSHPDTDAASGSEPEHHRRRATSPSQFSSDFLIERPRPRPLTLSKFIPRRMSQMLEPSKPKSPPPARETVPAPHSTPAGVASPRGADSFDGERTALTDSPTMMSGPSRASSDRNPDLSQSTPEVQQKSQHRESWIERTGQTIRRFEPAFVLENSGSVARDHLASERTFLAYMRTSLAIASTGVALVQLFSIAVHAADDNGLAISPVTRRIQAFARPLGATTVIFGMLVLVIGVTRYFTVQIALTKGMFPVARITITGTAIGLAVLISIVFGILVAERSTVH</sequence>
<evidence type="ECO:0000256" key="6">
    <source>
        <dbReference type="SAM" id="MobiDB-lite"/>
    </source>
</evidence>
<proteinExistence type="predicted"/>
<dbReference type="Pfam" id="PF02656">
    <property type="entry name" value="DUF202"/>
    <property type="match status" value="1"/>
</dbReference>
<evidence type="ECO:0000256" key="3">
    <source>
        <dbReference type="ARBA" id="ARBA00022692"/>
    </source>
</evidence>
<evidence type="ECO:0000259" key="8">
    <source>
        <dbReference type="Pfam" id="PF02656"/>
    </source>
</evidence>
<keyword evidence="5 7" id="KW-0472">Membrane</keyword>
<evidence type="ECO:0000313" key="10">
    <source>
        <dbReference type="Proteomes" id="UP001556367"/>
    </source>
</evidence>
<feature type="region of interest" description="Disordered" evidence="6">
    <location>
        <begin position="1"/>
        <end position="146"/>
    </location>
</feature>
<dbReference type="EMBL" id="JASNQZ010000001">
    <property type="protein sequence ID" value="KAL0960857.1"/>
    <property type="molecule type" value="Genomic_DNA"/>
</dbReference>
<evidence type="ECO:0000256" key="5">
    <source>
        <dbReference type="ARBA" id="ARBA00023136"/>
    </source>
</evidence>
<feature type="compositionally biased region" description="Polar residues" evidence="6">
    <location>
        <begin position="128"/>
        <end position="139"/>
    </location>
</feature>
<evidence type="ECO:0000256" key="4">
    <source>
        <dbReference type="ARBA" id="ARBA00022989"/>
    </source>
</evidence>
<comment type="caution">
    <text evidence="9">The sequence shown here is derived from an EMBL/GenBank/DDBJ whole genome shotgun (WGS) entry which is preliminary data.</text>
</comment>
<organism evidence="9 10">
    <name type="scientific">Hohenbuehelia grisea</name>
    <dbReference type="NCBI Taxonomy" id="104357"/>
    <lineage>
        <taxon>Eukaryota</taxon>
        <taxon>Fungi</taxon>
        <taxon>Dikarya</taxon>
        <taxon>Basidiomycota</taxon>
        <taxon>Agaricomycotina</taxon>
        <taxon>Agaricomycetes</taxon>
        <taxon>Agaricomycetidae</taxon>
        <taxon>Agaricales</taxon>
        <taxon>Pleurotineae</taxon>
        <taxon>Pleurotaceae</taxon>
        <taxon>Hohenbuehelia</taxon>
    </lineage>
</organism>
<feature type="compositionally biased region" description="Polar residues" evidence="6">
    <location>
        <begin position="1"/>
        <end position="11"/>
    </location>
</feature>
<keyword evidence="10" id="KW-1185">Reference proteome</keyword>
<dbReference type="Proteomes" id="UP001556367">
    <property type="component" value="Unassembled WGS sequence"/>
</dbReference>
<evidence type="ECO:0000313" key="9">
    <source>
        <dbReference type="EMBL" id="KAL0960857.1"/>
    </source>
</evidence>
<keyword evidence="4 7" id="KW-1133">Transmembrane helix</keyword>
<keyword evidence="2" id="KW-1003">Cell membrane</keyword>
<evidence type="ECO:0000256" key="1">
    <source>
        <dbReference type="ARBA" id="ARBA00004651"/>
    </source>
</evidence>
<feature type="transmembrane region" description="Helical" evidence="7">
    <location>
        <begin position="262"/>
        <end position="287"/>
    </location>
</feature>
<feature type="transmembrane region" description="Helical" evidence="7">
    <location>
        <begin position="188"/>
        <end position="208"/>
    </location>
</feature>
<comment type="subcellular location">
    <subcellularLocation>
        <location evidence="1">Cell membrane</location>
        <topology evidence="1">Multi-pass membrane protein</topology>
    </subcellularLocation>
</comment>
<protein>
    <recommendedName>
        <fullName evidence="8">DUF202 domain-containing protein</fullName>
    </recommendedName>
</protein>
<evidence type="ECO:0000256" key="2">
    <source>
        <dbReference type="ARBA" id="ARBA00022475"/>
    </source>
</evidence>
<dbReference type="PANTHER" id="PTHR34187">
    <property type="entry name" value="FGR18P"/>
    <property type="match status" value="1"/>
</dbReference>
<gene>
    <name evidence="9" type="ORF">HGRIS_005873</name>
</gene>
<feature type="compositionally biased region" description="Polar residues" evidence="6">
    <location>
        <begin position="108"/>
        <end position="121"/>
    </location>
</feature>
<dbReference type="InterPro" id="IPR003807">
    <property type="entry name" value="DUF202"/>
</dbReference>
<feature type="transmembrane region" description="Helical" evidence="7">
    <location>
        <begin position="228"/>
        <end position="250"/>
    </location>
</feature>
<keyword evidence="3 7" id="KW-0812">Transmembrane</keyword>